<proteinExistence type="predicted"/>
<feature type="compositionally biased region" description="Basic and acidic residues" evidence="1">
    <location>
        <begin position="138"/>
        <end position="150"/>
    </location>
</feature>
<protein>
    <submittedName>
        <fullName evidence="2 4">Uncharacterized protein</fullName>
    </submittedName>
</protein>
<dbReference type="AlphaFoldDB" id="A0A0R3TZG6"/>
<dbReference type="EMBL" id="UZAE01015144">
    <property type="protein sequence ID" value="VDO15323.1"/>
    <property type="molecule type" value="Genomic_DNA"/>
</dbReference>
<evidence type="ECO:0000256" key="1">
    <source>
        <dbReference type="SAM" id="MobiDB-lite"/>
    </source>
</evidence>
<evidence type="ECO:0000313" key="3">
    <source>
        <dbReference type="Proteomes" id="UP000278807"/>
    </source>
</evidence>
<sequence>MDMPRKIKNCWSFCWSIERFEIDLPQRRIPDNCDNFAQVDQNKSSLSRRPHLYEHDQREYLNPLYSQMHDPPSSHHFPHQRSRPRPPAYEMGDEEITCRMWKELKVAPQWTLTAPTTPSSLSIQTMSTSPLPIQSMLSRRERTPESERRNGFYISTSREGCPDRSSKIRQSCPPTSNPGRSYLSHAVGRERDMETTSAYYSKPLTSQMEYLHRNML</sequence>
<gene>
    <name evidence="2" type="ORF">HNAJ_LOCUS13239</name>
</gene>
<evidence type="ECO:0000313" key="2">
    <source>
        <dbReference type="EMBL" id="VDO15323.1"/>
    </source>
</evidence>
<dbReference type="OrthoDB" id="10489005at2759"/>
<reference evidence="2 3" key="2">
    <citation type="submission" date="2018-11" db="EMBL/GenBank/DDBJ databases">
        <authorList>
            <consortium name="Pathogen Informatics"/>
        </authorList>
    </citation>
    <scope>NUCLEOTIDE SEQUENCE [LARGE SCALE GENOMIC DNA]</scope>
</reference>
<reference evidence="4" key="1">
    <citation type="submission" date="2017-02" db="UniProtKB">
        <authorList>
            <consortium name="WormBaseParasite"/>
        </authorList>
    </citation>
    <scope>IDENTIFICATION</scope>
</reference>
<accession>A0A0R3TZG6</accession>
<feature type="region of interest" description="Disordered" evidence="1">
    <location>
        <begin position="64"/>
        <end position="90"/>
    </location>
</feature>
<dbReference type="Proteomes" id="UP000278807">
    <property type="component" value="Unassembled WGS sequence"/>
</dbReference>
<organism evidence="4">
    <name type="scientific">Rodentolepis nana</name>
    <name type="common">Dwarf tapeworm</name>
    <name type="synonym">Hymenolepis nana</name>
    <dbReference type="NCBI Taxonomy" id="102285"/>
    <lineage>
        <taxon>Eukaryota</taxon>
        <taxon>Metazoa</taxon>
        <taxon>Spiralia</taxon>
        <taxon>Lophotrochozoa</taxon>
        <taxon>Platyhelminthes</taxon>
        <taxon>Cestoda</taxon>
        <taxon>Eucestoda</taxon>
        <taxon>Cyclophyllidea</taxon>
        <taxon>Hymenolepididae</taxon>
        <taxon>Rodentolepis</taxon>
    </lineage>
</organism>
<dbReference type="WBParaSite" id="HNAJ_0001326501-mRNA-1">
    <property type="protein sequence ID" value="HNAJ_0001326501-mRNA-1"/>
    <property type="gene ID" value="HNAJ_0001326501"/>
</dbReference>
<feature type="region of interest" description="Disordered" evidence="1">
    <location>
        <begin position="137"/>
        <end position="183"/>
    </location>
</feature>
<feature type="compositionally biased region" description="Polar residues" evidence="1">
    <location>
        <begin position="168"/>
        <end position="179"/>
    </location>
</feature>
<evidence type="ECO:0000313" key="4">
    <source>
        <dbReference type="WBParaSite" id="HNAJ_0001326501-mRNA-1"/>
    </source>
</evidence>
<name>A0A0R3TZG6_RODNA</name>
<keyword evidence="3" id="KW-1185">Reference proteome</keyword>